<evidence type="ECO:0000259" key="13">
    <source>
        <dbReference type="PROSITE" id="PS50885"/>
    </source>
</evidence>
<comment type="subcellular location">
    <subcellularLocation>
        <location evidence="2">Membrane</location>
    </subcellularLocation>
</comment>
<evidence type="ECO:0000256" key="5">
    <source>
        <dbReference type="ARBA" id="ARBA00022679"/>
    </source>
</evidence>
<evidence type="ECO:0000256" key="7">
    <source>
        <dbReference type="ARBA" id="ARBA00022777"/>
    </source>
</evidence>
<reference evidence="15" key="1">
    <citation type="submission" date="2017-02" db="EMBL/GenBank/DDBJ databases">
        <authorList>
            <person name="Varghese N."/>
            <person name="Submissions S."/>
        </authorList>
    </citation>
    <scope>NUCLEOTIDE SEQUENCE [LARGE SCALE GENOMIC DNA]</scope>
    <source>
        <strain evidence="15">ATCC 49788</strain>
    </source>
</reference>
<keyword evidence="5" id="KW-0808">Transferase</keyword>
<dbReference type="Gene3D" id="1.10.287.130">
    <property type="match status" value="1"/>
</dbReference>
<evidence type="ECO:0000256" key="3">
    <source>
        <dbReference type="ARBA" id="ARBA00012438"/>
    </source>
</evidence>
<dbReference type="InterPro" id="IPR003594">
    <property type="entry name" value="HATPase_dom"/>
</dbReference>
<dbReference type="InterPro" id="IPR003660">
    <property type="entry name" value="HAMP_dom"/>
</dbReference>
<dbReference type="InterPro" id="IPR004358">
    <property type="entry name" value="Sig_transdc_His_kin-like_C"/>
</dbReference>
<dbReference type="Proteomes" id="UP000190460">
    <property type="component" value="Unassembled WGS sequence"/>
</dbReference>
<comment type="catalytic activity">
    <reaction evidence="1">
        <text>ATP + protein L-histidine = ADP + protein N-phospho-L-histidine.</text>
        <dbReference type="EC" id="2.7.13.3"/>
    </reaction>
</comment>
<keyword evidence="4" id="KW-0597">Phosphoprotein</keyword>
<dbReference type="GO" id="GO:0005886">
    <property type="term" value="C:plasma membrane"/>
    <property type="evidence" value="ECO:0007669"/>
    <property type="project" value="TreeGrafter"/>
</dbReference>
<evidence type="ECO:0000256" key="1">
    <source>
        <dbReference type="ARBA" id="ARBA00000085"/>
    </source>
</evidence>
<dbReference type="SMART" id="SM00387">
    <property type="entry name" value="HATPase_c"/>
    <property type="match status" value="1"/>
</dbReference>
<keyword evidence="8 11" id="KW-1133">Transmembrane helix</keyword>
<dbReference type="EMBL" id="FUYB01000011">
    <property type="protein sequence ID" value="SKA82829.1"/>
    <property type="molecule type" value="Genomic_DNA"/>
</dbReference>
<evidence type="ECO:0000256" key="9">
    <source>
        <dbReference type="ARBA" id="ARBA00023012"/>
    </source>
</evidence>
<evidence type="ECO:0000313" key="15">
    <source>
        <dbReference type="Proteomes" id="UP000190460"/>
    </source>
</evidence>
<proteinExistence type="predicted"/>
<dbReference type="STRING" id="92487.SAMN02745130_02311"/>
<evidence type="ECO:0000259" key="12">
    <source>
        <dbReference type="PROSITE" id="PS50109"/>
    </source>
</evidence>
<dbReference type="GO" id="GO:0000155">
    <property type="term" value="F:phosphorelay sensor kinase activity"/>
    <property type="evidence" value="ECO:0007669"/>
    <property type="project" value="InterPro"/>
</dbReference>
<dbReference type="PANTHER" id="PTHR45436">
    <property type="entry name" value="SENSOR HISTIDINE KINASE YKOH"/>
    <property type="match status" value="1"/>
</dbReference>
<dbReference type="PRINTS" id="PR00344">
    <property type="entry name" value="BCTRLSENSOR"/>
</dbReference>
<keyword evidence="15" id="KW-1185">Reference proteome</keyword>
<keyword evidence="7 14" id="KW-0418">Kinase</keyword>
<dbReference type="GO" id="GO:0005524">
    <property type="term" value="F:ATP binding"/>
    <property type="evidence" value="ECO:0007669"/>
    <property type="project" value="UniProtKB-KW"/>
</dbReference>
<dbReference type="CDD" id="cd00082">
    <property type="entry name" value="HisKA"/>
    <property type="match status" value="1"/>
</dbReference>
<dbReference type="PANTHER" id="PTHR45436:SF4">
    <property type="entry name" value="SENSOR PROTEIN PHOQ"/>
    <property type="match status" value="1"/>
</dbReference>
<name>A0A1T4X017_9GAMM</name>
<dbReference type="SUPFAM" id="SSF55874">
    <property type="entry name" value="ATPase domain of HSP90 chaperone/DNA topoisomerase II/histidine kinase"/>
    <property type="match status" value="1"/>
</dbReference>
<feature type="transmembrane region" description="Helical" evidence="11">
    <location>
        <begin position="12"/>
        <end position="33"/>
    </location>
</feature>
<feature type="domain" description="Histidine kinase" evidence="12">
    <location>
        <begin position="288"/>
        <end position="492"/>
    </location>
</feature>
<evidence type="ECO:0000256" key="2">
    <source>
        <dbReference type="ARBA" id="ARBA00004370"/>
    </source>
</evidence>
<keyword evidence="10 11" id="KW-0472">Membrane</keyword>
<evidence type="ECO:0000256" key="11">
    <source>
        <dbReference type="SAM" id="Phobius"/>
    </source>
</evidence>
<keyword evidence="6 11" id="KW-0812">Transmembrane</keyword>
<evidence type="ECO:0000256" key="4">
    <source>
        <dbReference type="ARBA" id="ARBA00022553"/>
    </source>
</evidence>
<evidence type="ECO:0000256" key="10">
    <source>
        <dbReference type="ARBA" id="ARBA00023136"/>
    </source>
</evidence>
<dbReference type="InterPro" id="IPR036890">
    <property type="entry name" value="HATPase_C_sf"/>
</dbReference>
<sequence length="492" mass="55859">MMGSLRSRQLVSGFTIIVIGILILGVLLSLSIYQRKTEAISLELERTASDLLGFIEYERGNFLIPERNKTAAEQFISRNQLVQDRKRRFAYIWDRQQNRIIWSSIDNEGVDLNRTDLFFAYFDFEKLFNDPEVQNFTPFADRMKSTPSPTGASQTEEKFHPEEYMVAVQHFSFRENAEEGTSSNRHYLFIVAESMKNVDKEIDDLVMVFSILFFASVILILIAQLASSFWVVAPIREFEEEVRAIEAGNKETIQDEYPDELVPIKNTINALIGHEKGQKQRYKDSLDDLAHSLKTPLAAIQSHLEGGSFQDVPHDHVGLAGIAAEIEHMQEIISRQLRKAMVTSENAIIMSQPIRPILTRLASTMHKVHRGKDFEIRVNVDEYAKCRLDSEDLMELFGNLINNACRFCDRLVEISAFRDNDMLVIDIDDDGMGFPSENPSKLLKRGIREDSKTEGQGIGLAVSTEIVSAVGGKIELLVSPYVGARVRLYLPT</sequence>
<organism evidence="14 15">
    <name type="scientific">Thiothrix eikelboomii</name>
    <dbReference type="NCBI Taxonomy" id="92487"/>
    <lineage>
        <taxon>Bacteria</taxon>
        <taxon>Pseudomonadati</taxon>
        <taxon>Pseudomonadota</taxon>
        <taxon>Gammaproteobacteria</taxon>
        <taxon>Thiotrichales</taxon>
        <taxon>Thiotrichaceae</taxon>
        <taxon>Thiothrix</taxon>
    </lineage>
</organism>
<accession>A0A1T4X017</accession>
<dbReference type="PROSITE" id="PS50109">
    <property type="entry name" value="HIS_KIN"/>
    <property type="match status" value="1"/>
</dbReference>
<feature type="domain" description="HAMP" evidence="13">
    <location>
        <begin position="229"/>
        <end position="280"/>
    </location>
</feature>
<dbReference type="Pfam" id="PF02518">
    <property type="entry name" value="HATPase_c"/>
    <property type="match status" value="1"/>
</dbReference>
<evidence type="ECO:0000256" key="6">
    <source>
        <dbReference type="ARBA" id="ARBA00022692"/>
    </source>
</evidence>
<dbReference type="InterPro" id="IPR050428">
    <property type="entry name" value="TCS_sensor_his_kinase"/>
</dbReference>
<dbReference type="RefSeq" id="WP_078922788.1">
    <property type="nucleotide sequence ID" value="NZ_FUYB01000011.1"/>
</dbReference>
<dbReference type="AlphaFoldDB" id="A0A1T4X017"/>
<evidence type="ECO:0000313" key="14">
    <source>
        <dbReference type="EMBL" id="SKA82829.1"/>
    </source>
</evidence>
<dbReference type="OrthoDB" id="9809567at2"/>
<protein>
    <recommendedName>
        <fullName evidence="3">histidine kinase</fullName>
        <ecNumber evidence="3">2.7.13.3</ecNumber>
    </recommendedName>
</protein>
<dbReference type="EC" id="2.7.13.3" evidence="3"/>
<evidence type="ECO:0000256" key="8">
    <source>
        <dbReference type="ARBA" id="ARBA00022989"/>
    </source>
</evidence>
<dbReference type="Gene3D" id="3.30.565.10">
    <property type="entry name" value="Histidine kinase-like ATPase, C-terminal domain"/>
    <property type="match status" value="1"/>
</dbReference>
<dbReference type="InterPro" id="IPR005467">
    <property type="entry name" value="His_kinase_dom"/>
</dbReference>
<dbReference type="PROSITE" id="PS50885">
    <property type="entry name" value="HAMP"/>
    <property type="match status" value="1"/>
</dbReference>
<gene>
    <name evidence="14" type="ORF">SAMN02745130_02311</name>
</gene>
<feature type="transmembrane region" description="Helical" evidence="11">
    <location>
        <begin position="205"/>
        <end position="233"/>
    </location>
</feature>
<dbReference type="InterPro" id="IPR003661">
    <property type="entry name" value="HisK_dim/P_dom"/>
</dbReference>
<keyword evidence="9" id="KW-0902">Two-component regulatory system</keyword>